<comment type="caution">
    <text evidence="1">The sequence shown here is derived from an EMBL/GenBank/DDBJ whole genome shotgun (WGS) entry which is preliminary data.</text>
</comment>
<reference evidence="1 2" key="1">
    <citation type="submission" date="2019-01" db="EMBL/GenBank/DDBJ databases">
        <title>Cytophagaceae bacterium strain CAR-16.</title>
        <authorList>
            <person name="Chen W.-M."/>
        </authorList>
    </citation>
    <scope>NUCLEOTIDE SEQUENCE [LARGE SCALE GENOMIC DNA]</scope>
    <source>
        <strain evidence="1 2">CAR-16</strain>
    </source>
</reference>
<keyword evidence="2" id="KW-1185">Reference proteome</keyword>
<name>A0A4Q1C184_9BACT</name>
<sequence length="106" mass="12003">MRKLLTWCFFLLAVLMINDGLLISTIKKSHEVSKILVEQFSDIEAEGSSSDELQDIEEEGFAFLLQPPLQDQFFHLLAIELVIPTKDHSYQDISLDMVSPPPQGLV</sequence>
<accession>A0A4Q1C184</accession>
<organism evidence="1 2">
    <name type="scientific">Aquirufa rosea</name>
    <dbReference type="NCBI Taxonomy" id="2509241"/>
    <lineage>
        <taxon>Bacteria</taxon>
        <taxon>Pseudomonadati</taxon>
        <taxon>Bacteroidota</taxon>
        <taxon>Cytophagia</taxon>
        <taxon>Cytophagales</taxon>
        <taxon>Flectobacillaceae</taxon>
        <taxon>Aquirufa</taxon>
    </lineage>
</organism>
<dbReference type="Proteomes" id="UP000289455">
    <property type="component" value="Unassembled WGS sequence"/>
</dbReference>
<protein>
    <submittedName>
        <fullName evidence="1">Uncharacterized protein</fullName>
    </submittedName>
</protein>
<gene>
    <name evidence="1" type="ORF">ESB04_04475</name>
</gene>
<dbReference type="EMBL" id="SDHY01000002">
    <property type="protein sequence ID" value="RXK50913.1"/>
    <property type="molecule type" value="Genomic_DNA"/>
</dbReference>
<evidence type="ECO:0000313" key="2">
    <source>
        <dbReference type="Proteomes" id="UP000289455"/>
    </source>
</evidence>
<evidence type="ECO:0000313" key="1">
    <source>
        <dbReference type="EMBL" id="RXK50913.1"/>
    </source>
</evidence>
<dbReference type="OrthoDB" id="9923852at2"/>
<proteinExistence type="predicted"/>
<dbReference type="AlphaFoldDB" id="A0A4Q1C184"/>
<dbReference type="RefSeq" id="WP_129026523.1">
    <property type="nucleotide sequence ID" value="NZ_SDHY01000002.1"/>
</dbReference>